<dbReference type="PANTHER" id="PTHR40037:SF1">
    <property type="entry name" value="PHOSPHOESTERASE SAOUHSC_00951-RELATED"/>
    <property type="match status" value="1"/>
</dbReference>
<protein>
    <submittedName>
        <fullName evidence="1">2'-5' RNA ligase family protein</fullName>
    </submittedName>
</protein>
<dbReference type="Proteomes" id="UP001300692">
    <property type="component" value="Unassembled WGS sequence"/>
</dbReference>
<name>A0ABT3D0X8_9BACT</name>
<dbReference type="GO" id="GO:0016874">
    <property type="term" value="F:ligase activity"/>
    <property type="evidence" value="ECO:0007669"/>
    <property type="project" value="UniProtKB-KW"/>
</dbReference>
<evidence type="ECO:0000313" key="1">
    <source>
        <dbReference type="EMBL" id="MCV9389113.1"/>
    </source>
</evidence>
<dbReference type="SUPFAM" id="SSF55144">
    <property type="entry name" value="LigT-like"/>
    <property type="match status" value="1"/>
</dbReference>
<proteinExistence type="predicted"/>
<dbReference type="InterPro" id="IPR050580">
    <property type="entry name" value="2H_phosphoesterase_YjcG-like"/>
</dbReference>
<dbReference type="RefSeq" id="WP_264140031.1">
    <property type="nucleotide sequence ID" value="NZ_JAOYOD010000001.1"/>
</dbReference>
<keyword evidence="2" id="KW-1185">Reference proteome</keyword>
<evidence type="ECO:0000313" key="2">
    <source>
        <dbReference type="Proteomes" id="UP001300692"/>
    </source>
</evidence>
<reference evidence="1 2" key="1">
    <citation type="submission" date="2022-10" db="EMBL/GenBank/DDBJ databases">
        <title>Comparative genomics and taxonomic characterization of three novel marine species of genus Reichenbachiella exhibiting antioxidant and polysaccharide degradation activities.</title>
        <authorList>
            <person name="Muhammad N."/>
            <person name="Lee Y.-J."/>
            <person name="Ko J."/>
            <person name="Kim S.-G."/>
        </authorList>
    </citation>
    <scope>NUCLEOTIDE SEQUENCE [LARGE SCALE GENOMIC DNA]</scope>
    <source>
        <strain evidence="1 2">ABR2-5</strain>
    </source>
</reference>
<dbReference type="Pfam" id="PF13563">
    <property type="entry name" value="2_5_RNA_ligase2"/>
    <property type="match status" value="1"/>
</dbReference>
<keyword evidence="1" id="KW-0436">Ligase</keyword>
<dbReference type="Gene3D" id="3.90.1140.10">
    <property type="entry name" value="Cyclic phosphodiesterase"/>
    <property type="match status" value="1"/>
</dbReference>
<comment type="caution">
    <text evidence="1">The sequence shown here is derived from an EMBL/GenBank/DDBJ whole genome shotgun (WGS) entry which is preliminary data.</text>
</comment>
<accession>A0ABT3D0X8</accession>
<dbReference type="InterPro" id="IPR009097">
    <property type="entry name" value="Cyclic_Pdiesterase"/>
</dbReference>
<dbReference type="EMBL" id="JAOYOD010000001">
    <property type="protein sequence ID" value="MCV9389113.1"/>
    <property type="molecule type" value="Genomic_DNA"/>
</dbReference>
<dbReference type="PANTHER" id="PTHR40037">
    <property type="entry name" value="PHOSPHOESTERASE YJCG-RELATED"/>
    <property type="match status" value="1"/>
</dbReference>
<gene>
    <name evidence="1" type="ORF">N7U62_20740</name>
</gene>
<sequence>MAKKNLYFLAIIPEEGLRKEIHQIKLSAAEQYHSQAALKSPPHITLHMPFQWREDREQQLIQAISQFEFKAFPIAVSLKNFDFFPPRVVFIHVDENESLRLLQKQLSDHVRRELNIFNDTYKDLGFHPHITIAFRDLKKSLFPEVMEEFSQREFEAVMNVKGFTLLKNINKKWERLAEF</sequence>
<organism evidence="1 2">
    <name type="scientific">Reichenbachiella ulvae</name>
    <dbReference type="NCBI Taxonomy" id="2980104"/>
    <lineage>
        <taxon>Bacteria</taxon>
        <taxon>Pseudomonadati</taxon>
        <taxon>Bacteroidota</taxon>
        <taxon>Cytophagia</taxon>
        <taxon>Cytophagales</taxon>
        <taxon>Reichenbachiellaceae</taxon>
        <taxon>Reichenbachiella</taxon>
    </lineage>
</organism>